<dbReference type="Pfam" id="PF13560">
    <property type="entry name" value="HTH_31"/>
    <property type="match status" value="1"/>
</dbReference>
<accession>A0A0D0IU79</accession>
<dbReference type="SUPFAM" id="SSF47413">
    <property type="entry name" value="lambda repressor-like DNA-binding domains"/>
    <property type="match status" value="1"/>
</dbReference>
<gene>
    <name evidence="2" type="ORF">ST44_06355</name>
</gene>
<dbReference type="SMART" id="SM00530">
    <property type="entry name" value="HTH_XRE"/>
    <property type="match status" value="1"/>
</dbReference>
<dbReference type="InterPro" id="IPR010982">
    <property type="entry name" value="Lambda_DNA-bd_dom_sf"/>
</dbReference>
<dbReference type="AlphaFoldDB" id="A0A0D0IU79"/>
<dbReference type="CDD" id="cd00093">
    <property type="entry name" value="HTH_XRE"/>
    <property type="match status" value="1"/>
</dbReference>
<evidence type="ECO:0000313" key="2">
    <source>
        <dbReference type="EMBL" id="KIP62637.1"/>
    </source>
</evidence>
<evidence type="ECO:0000259" key="1">
    <source>
        <dbReference type="PROSITE" id="PS50943"/>
    </source>
</evidence>
<organism evidence="2 3">
    <name type="scientific">Prevotella pectinovora</name>
    <dbReference type="NCBI Taxonomy" id="1602169"/>
    <lineage>
        <taxon>Bacteria</taxon>
        <taxon>Pseudomonadati</taxon>
        <taxon>Bacteroidota</taxon>
        <taxon>Bacteroidia</taxon>
        <taxon>Bacteroidales</taxon>
        <taxon>Prevotellaceae</taxon>
        <taxon>Prevotella</taxon>
    </lineage>
</organism>
<dbReference type="PROSITE" id="PS50943">
    <property type="entry name" value="HTH_CROC1"/>
    <property type="match status" value="1"/>
</dbReference>
<dbReference type="InterPro" id="IPR001387">
    <property type="entry name" value="Cro/C1-type_HTH"/>
</dbReference>
<sequence>MLFGNKIRTLRDEQGVLQRQLAAYLEIDTPMFSKIERGDRRAKRSQVIMLAEYFHVDEKEILTLWLADKILDALEGEEELGLCAIETAKSKMADTFTEESR</sequence>
<comment type="caution">
    <text evidence="2">The sequence shown here is derived from an EMBL/GenBank/DDBJ whole genome shotgun (WGS) entry which is preliminary data.</text>
</comment>
<protein>
    <submittedName>
        <fullName evidence="2">XRE family transcriptional regulator</fullName>
    </submittedName>
</protein>
<dbReference type="OrthoDB" id="4762426at2"/>
<dbReference type="STRING" id="1602171.ST44_06355"/>
<dbReference type="Gene3D" id="1.10.260.40">
    <property type="entry name" value="lambda repressor-like DNA-binding domains"/>
    <property type="match status" value="1"/>
</dbReference>
<evidence type="ECO:0000313" key="3">
    <source>
        <dbReference type="Proteomes" id="UP000032046"/>
    </source>
</evidence>
<dbReference type="EMBL" id="JXQK01000052">
    <property type="protein sequence ID" value="KIP62637.1"/>
    <property type="molecule type" value="Genomic_DNA"/>
</dbReference>
<reference evidence="2 3" key="1">
    <citation type="submission" date="2015-01" db="EMBL/GenBank/DDBJ databases">
        <title>Comparative genomics of non-oral Prevotella species.</title>
        <authorList>
            <person name="Accetto T."/>
            <person name="Nograsek B."/>
            <person name="Avgustin G."/>
        </authorList>
    </citation>
    <scope>NUCLEOTIDE SEQUENCE [LARGE SCALE GENOMIC DNA]</scope>
    <source>
        <strain evidence="2 3">P5-119</strain>
    </source>
</reference>
<proteinExistence type="predicted"/>
<name>A0A0D0IU79_9BACT</name>
<dbReference type="Proteomes" id="UP000032046">
    <property type="component" value="Unassembled WGS sequence"/>
</dbReference>
<keyword evidence="3" id="KW-1185">Reference proteome</keyword>
<dbReference type="RefSeq" id="WP_042519039.1">
    <property type="nucleotide sequence ID" value="NZ_JAXESS010000021.1"/>
</dbReference>
<feature type="domain" description="HTH cro/C1-type" evidence="1">
    <location>
        <begin position="7"/>
        <end position="61"/>
    </location>
</feature>
<dbReference type="GO" id="GO:0003677">
    <property type="term" value="F:DNA binding"/>
    <property type="evidence" value="ECO:0007669"/>
    <property type="project" value="InterPro"/>
</dbReference>